<organism evidence="2 3">
    <name type="scientific">Saccharothrix saharensis</name>
    <dbReference type="NCBI Taxonomy" id="571190"/>
    <lineage>
        <taxon>Bacteria</taxon>
        <taxon>Bacillati</taxon>
        <taxon>Actinomycetota</taxon>
        <taxon>Actinomycetes</taxon>
        <taxon>Pseudonocardiales</taxon>
        <taxon>Pseudonocardiaceae</taxon>
        <taxon>Saccharothrix</taxon>
    </lineage>
</organism>
<name>A0A543JAW6_9PSEU</name>
<keyword evidence="3" id="KW-1185">Reference proteome</keyword>
<keyword evidence="1" id="KW-0732">Signal</keyword>
<reference evidence="2 3" key="1">
    <citation type="submission" date="2019-06" db="EMBL/GenBank/DDBJ databases">
        <title>Sequencing the genomes of 1000 actinobacteria strains.</title>
        <authorList>
            <person name="Klenk H.-P."/>
        </authorList>
    </citation>
    <scope>NUCLEOTIDE SEQUENCE [LARGE SCALE GENOMIC DNA]</scope>
    <source>
        <strain evidence="2 3">DSM 45456</strain>
    </source>
</reference>
<comment type="caution">
    <text evidence="2">The sequence shown here is derived from an EMBL/GenBank/DDBJ whole genome shotgun (WGS) entry which is preliminary data.</text>
</comment>
<dbReference type="Pfam" id="PF03995">
    <property type="entry name" value="Inhibitor_I36"/>
    <property type="match status" value="1"/>
</dbReference>
<dbReference type="AlphaFoldDB" id="A0A543JAW6"/>
<evidence type="ECO:0000256" key="1">
    <source>
        <dbReference type="SAM" id="SignalP"/>
    </source>
</evidence>
<feature type="signal peptide" evidence="1">
    <location>
        <begin position="1"/>
        <end position="33"/>
    </location>
</feature>
<gene>
    <name evidence="2" type="ORF">FHX81_2245</name>
</gene>
<accession>A0A543JAW6</accession>
<feature type="chain" id="PRO_5021792582" evidence="1">
    <location>
        <begin position="34"/>
        <end position="207"/>
    </location>
</feature>
<evidence type="ECO:0000313" key="3">
    <source>
        <dbReference type="Proteomes" id="UP000316628"/>
    </source>
</evidence>
<dbReference type="Proteomes" id="UP000316628">
    <property type="component" value="Unassembled WGS sequence"/>
</dbReference>
<sequence>MGVTSSTRRMLARCGAVVTAAFLAASVPPAAGAAPGGPTGPLAPRMEQLLAEHPGGVQVSDNALAWDRGRVVLVMPSPGEAVAPRGLGRNPRGRQVRSMGLADLADPSGTRDVHGCPSGATKKDNYCFYGDRDFGGDRWQFAETCADQAGDWGFSRKTSSWVNTDTDKTIVAYDGNTRLWDEPENSVSKYVGATNNDRLTRWDCRGQ</sequence>
<dbReference type="InterPro" id="IPR006311">
    <property type="entry name" value="TAT_signal"/>
</dbReference>
<dbReference type="PROSITE" id="PS51318">
    <property type="entry name" value="TAT"/>
    <property type="match status" value="1"/>
</dbReference>
<proteinExistence type="predicted"/>
<evidence type="ECO:0000313" key="2">
    <source>
        <dbReference type="EMBL" id="TQM79931.1"/>
    </source>
</evidence>
<protein>
    <submittedName>
        <fullName evidence="2">Peptidase inhibitor family I36</fullName>
    </submittedName>
</protein>
<dbReference type="EMBL" id="VFPP01000001">
    <property type="protein sequence ID" value="TQM79931.1"/>
    <property type="molecule type" value="Genomic_DNA"/>
</dbReference>
<dbReference type="OrthoDB" id="3871708at2"/>
<dbReference type="RefSeq" id="WP_141977580.1">
    <property type="nucleotide sequence ID" value="NZ_VFPP01000001.1"/>
</dbReference>